<dbReference type="InterPro" id="IPR050904">
    <property type="entry name" value="Adhesion/Biosynth-related"/>
</dbReference>
<dbReference type="PANTHER" id="PTHR10900:SF77">
    <property type="entry name" value="FI19380P1"/>
    <property type="match status" value="1"/>
</dbReference>
<feature type="chain" id="PRO_5003306383" evidence="1">
    <location>
        <begin position="29"/>
        <end position="673"/>
    </location>
</feature>
<evidence type="ECO:0000313" key="4">
    <source>
        <dbReference type="Proteomes" id="UP000005546"/>
    </source>
</evidence>
<dbReference type="PROSITE" id="PS50213">
    <property type="entry name" value="FAS1"/>
    <property type="match status" value="1"/>
</dbReference>
<dbReference type="Gene3D" id="2.30.180.10">
    <property type="entry name" value="FAS1 domain"/>
    <property type="match status" value="1"/>
</dbReference>
<dbReference type="SUPFAM" id="SSF82153">
    <property type="entry name" value="FAS1 domain"/>
    <property type="match status" value="1"/>
</dbReference>
<comment type="caution">
    <text evidence="3">The sequence shown here is derived from an EMBL/GenBank/DDBJ whole genome shotgun (WGS) entry which is preliminary data.</text>
</comment>
<dbReference type="Pfam" id="PF02469">
    <property type="entry name" value="Fasciclin"/>
    <property type="match status" value="1"/>
</dbReference>
<name>F3QWC8_9BACT</name>
<keyword evidence="4" id="KW-1185">Reference proteome</keyword>
<accession>F3QWC8</accession>
<evidence type="ECO:0000313" key="3">
    <source>
        <dbReference type="EMBL" id="EGG52152.1"/>
    </source>
</evidence>
<dbReference type="eggNOG" id="COG2335">
    <property type="taxonomic scope" value="Bacteria"/>
</dbReference>
<gene>
    <name evidence="3" type="ORF">HMPREF9442_02510</name>
</gene>
<organism evidence="3 4">
    <name type="scientific">Paraprevotella xylaniphila YIT 11841</name>
    <dbReference type="NCBI Taxonomy" id="762982"/>
    <lineage>
        <taxon>Bacteria</taxon>
        <taxon>Pseudomonadati</taxon>
        <taxon>Bacteroidota</taxon>
        <taxon>Bacteroidia</taxon>
        <taxon>Bacteroidales</taxon>
        <taxon>Prevotellaceae</taxon>
        <taxon>Paraprevotella</taxon>
    </lineage>
</organism>
<dbReference type="HOGENOM" id="CLU_025495_0_0_10"/>
<dbReference type="EMBL" id="AFBR01000071">
    <property type="protein sequence ID" value="EGG52152.1"/>
    <property type="molecule type" value="Genomic_DNA"/>
</dbReference>
<dbReference type="Proteomes" id="UP000005546">
    <property type="component" value="Unassembled WGS sequence"/>
</dbReference>
<dbReference type="AlphaFoldDB" id="F3QWC8"/>
<protein>
    <submittedName>
        <fullName evidence="3">Fasciclin domain protein</fullName>
    </submittedName>
</protein>
<reference evidence="3 4" key="1">
    <citation type="submission" date="2011-02" db="EMBL/GenBank/DDBJ databases">
        <authorList>
            <person name="Weinstock G."/>
            <person name="Sodergren E."/>
            <person name="Clifton S."/>
            <person name="Fulton L."/>
            <person name="Fulton B."/>
            <person name="Courtney L."/>
            <person name="Fronick C."/>
            <person name="Harrison M."/>
            <person name="Strong C."/>
            <person name="Farmer C."/>
            <person name="Delahaunty K."/>
            <person name="Markovic C."/>
            <person name="Hall O."/>
            <person name="Minx P."/>
            <person name="Tomlinson C."/>
            <person name="Mitreva M."/>
            <person name="Hou S."/>
            <person name="Chen J."/>
            <person name="Wollam A."/>
            <person name="Pepin K.H."/>
            <person name="Johnson M."/>
            <person name="Bhonagiri V."/>
            <person name="Zhang X."/>
            <person name="Suruliraj S."/>
            <person name="Warren W."/>
            <person name="Chinwalla A."/>
            <person name="Mardis E.R."/>
            <person name="Wilson R.K."/>
        </authorList>
    </citation>
    <scope>NUCLEOTIDE SEQUENCE [LARGE SCALE GENOMIC DNA]</scope>
    <source>
        <strain evidence="3 4">YIT 11841</strain>
    </source>
</reference>
<dbReference type="PANTHER" id="PTHR10900">
    <property type="entry name" value="PERIOSTIN-RELATED"/>
    <property type="match status" value="1"/>
</dbReference>
<dbReference type="PROSITE" id="PS51257">
    <property type="entry name" value="PROKAR_LIPOPROTEIN"/>
    <property type="match status" value="1"/>
</dbReference>
<dbReference type="InterPro" id="IPR036378">
    <property type="entry name" value="FAS1_dom_sf"/>
</dbReference>
<dbReference type="STRING" id="762982.HMPREF9442_02510"/>
<proteinExistence type="predicted"/>
<feature type="domain" description="FAS1" evidence="2">
    <location>
        <begin position="43"/>
        <end position="187"/>
    </location>
</feature>
<evidence type="ECO:0000259" key="2">
    <source>
        <dbReference type="PROSITE" id="PS50213"/>
    </source>
</evidence>
<evidence type="ECO:0000256" key="1">
    <source>
        <dbReference type="SAM" id="SignalP"/>
    </source>
</evidence>
<dbReference type="InterPro" id="IPR000782">
    <property type="entry name" value="FAS1_domain"/>
</dbReference>
<feature type="signal peptide" evidence="1">
    <location>
        <begin position="1"/>
        <end position="28"/>
    </location>
</feature>
<sequence length="673" mass="76823">MKKIKNKVMRFKYLSCIAVMVLTGFTACQDSDDVGENYTTFTGETISDFLENNAEYSDFTEALKTANAFSLLESYGAYTCFVPDNEAMEAYVREQGYGTFEHFLDSVEAVKEMVFYHLIDGESGGVGNYETAGFENGAIETKNMLGRYLYTSIAPDGAAWMINSTARIISGDHIKVNGVVHLVDKVLAGNTDLLADYIESEGHFKLYGEALHATGWRDSLMLLDDETYVQATTKPSNDPYSSTCYFPAAKKFRYTALLETDSVLALNGIHTLDDMREYAERYYPEGADLPDDDKRSSLSRFVGYHLLPVMLTSNQIVNTRDLVITQTWMDEDWRRENYRDGRFWLEQYLVPMADESIITVQAFQWGDQPAQKPVFNDERNCYDPKYTNMAEEEEDVVTLDMAHSNLDCQNGVIHALTGMLVYDKDKIGRIMRGKRFRMDFTTFFPELRNNDIISNKCYYIPEGYCKKLRYEESSNVFAKYVGDNMHSDYLHDFMEMWGMFDVSITVGPIPEGSYEVRIGYRVNTNHRGITQFYFDGVPCGIPIDMRLKGTDASIGWEQAYVYTQVNNPYIGSWGEGNPDDYYGYENDKSLHNRNFMKAPDSFGSKELLISGVTGGVKASARNDPYALRKVLGIFSWPEMATHEFRVVQMLDGSCHFDYIEFIPTNLLEDEDTH</sequence>
<keyword evidence="1" id="KW-0732">Signal</keyword>